<keyword evidence="1" id="KW-0614">Plasmid</keyword>
<dbReference type="EMBL" id="CP157676">
    <property type="protein sequence ID" value="XBP72496.1"/>
    <property type="molecule type" value="Genomic_DNA"/>
</dbReference>
<name>A0AAU7LY21_9BURK</name>
<protein>
    <submittedName>
        <fullName evidence="1">DUF1302 domain-containing protein</fullName>
    </submittedName>
</protein>
<reference evidence="1" key="1">
    <citation type="submission" date="2024-05" db="EMBL/GenBank/DDBJ databases">
        <authorList>
            <person name="Bunk B."/>
            <person name="Swiderski J."/>
            <person name="Sproer C."/>
            <person name="Thiel V."/>
        </authorList>
    </citation>
    <scope>NUCLEOTIDE SEQUENCE</scope>
    <source>
        <strain evidence="1">DSM 17735</strain>
        <plasmid evidence="1">p1</plasmid>
    </source>
</reference>
<dbReference type="AlphaFoldDB" id="A0AAU7LY21"/>
<dbReference type="Pfam" id="PF06980">
    <property type="entry name" value="DUF1302"/>
    <property type="match status" value="1"/>
</dbReference>
<dbReference type="RefSeq" id="WP_349282116.1">
    <property type="nucleotide sequence ID" value="NZ_CBCSCU010000025.1"/>
</dbReference>
<evidence type="ECO:0000313" key="1">
    <source>
        <dbReference type="EMBL" id="XBP72496.1"/>
    </source>
</evidence>
<proteinExistence type="predicted"/>
<sequence>MQVRILYKSAAHTPRRKFLDARRAAPRLYPVAALLAVWGLAAALPAAAFEIETDTPDLKMRWDNSFKYSTARRLKDPSAVLTGEVNQDDGDRNFDKGMISNRVDLLSEFDIGYKNFGARVSGAAWYDDVYNKSNANNSPATANALSTPYNQFTDAARKLHGHKAEFLDAYVFGKFDLDGRQSTVRLGKHTLIYGESLFFGGNGIAGAMAPVDAVKALSVPGSQVKEILMPVPQVSTQVQLTDELSAGAYYQFRWEATRLPAVGSYFSPLDMGGPGAERLIAGPPLMPGGGPAALFHGADANAKNSGQGGAQLRYRPKGGDIEYGVYALQFHAKTPLVFANPGVGVNPATGQVGTYGFVYGENVKLYGLSASTSIGDAGVAGEVSVRRNTPLDSSGFMTPDGYTAGNSAHAQVSALYVLPKTGLWDNASIAAEVAWNRVTSITRNADKLDPLATRDGWGYRVLFEPTYYQVLPALDLSVPINIGYAPKGRSALAANLGPNKGGDITIGLNGEYAKLWKFGLSYTHYFGTEATLLNPSTGYTNNYNQAMKDRDFVSFNVQRTF</sequence>
<accession>A0AAU7LY21</accession>
<geneLocation type="plasmid" evidence="1">
    <name>p1</name>
</geneLocation>
<organism evidence="1">
    <name type="scientific">Polaromonas hydrogenivorans</name>
    <dbReference type="NCBI Taxonomy" id="335476"/>
    <lineage>
        <taxon>Bacteria</taxon>
        <taxon>Pseudomonadati</taxon>
        <taxon>Pseudomonadota</taxon>
        <taxon>Betaproteobacteria</taxon>
        <taxon>Burkholderiales</taxon>
        <taxon>Comamonadaceae</taxon>
        <taxon>Polaromonas</taxon>
    </lineage>
</organism>
<dbReference type="InterPro" id="IPR010727">
    <property type="entry name" value="DUF1302"/>
</dbReference>
<gene>
    <name evidence="1" type="ORF">ABLV49_22520</name>
</gene>